<dbReference type="RefSeq" id="WP_155202231.1">
    <property type="nucleotide sequence ID" value="NZ_WMZN01000033.1"/>
</dbReference>
<reference evidence="9 10" key="1">
    <citation type="journal article" date="2019" name="Nat. Med.">
        <title>A library of human gut bacterial isolates paired with longitudinal multiomics data enables mechanistic microbiome research.</title>
        <authorList>
            <person name="Poyet M."/>
            <person name="Groussin M."/>
            <person name="Gibbons S.M."/>
            <person name="Avila-Pacheco J."/>
            <person name="Jiang X."/>
            <person name="Kearney S.M."/>
            <person name="Perrotta A.R."/>
            <person name="Berdy B."/>
            <person name="Zhao S."/>
            <person name="Lieberman T.D."/>
            <person name="Swanson P.K."/>
            <person name="Smith M."/>
            <person name="Roesemann S."/>
            <person name="Alexander J.E."/>
            <person name="Rich S.A."/>
            <person name="Livny J."/>
            <person name="Vlamakis H."/>
            <person name="Clish C."/>
            <person name="Bullock K."/>
            <person name="Deik A."/>
            <person name="Scott J."/>
            <person name="Pierce K.A."/>
            <person name="Xavier R.J."/>
            <person name="Alm E.J."/>
        </authorList>
    </citation>
    <scope>NUCLEOTIDE SEQUENCE [LARGE SCALE GENOMIC DNA]</scope>
    <source>
        <strain evidence="9 10">BIOML-A4</strain>
    </source>
</reference>
<evidence type="ECO:0000256" key="7">
    <source>
        <dbReference type="RuleBase" id="RU363032"/>
    </source>
</evidence>
<comment type="subcellular location">
    <subcellularLocation>
        <location evidence="1 7">Cell membrane</location>
        <topology evidence="1 7">Multi-pass membrane protein</topology>
    </subcellularLocation>
</comment>
<evidence type="ECO:0000256" key="1">
    <source>
        <dbReference type="ARBA" id="ARBA00004651"/>
    </source>
</evidence>
<dbReference type="CDD" id="cd06261">
    <property type="entry name" value="TM_PBP2"/>
    <property type="match status" value="1"/>
</dbReference>
<evidence type="ECO:0000256" key="5">
    <source>
        <dbReference type="ARBA" id="ARBA00022989"/>
    </source>
</evidence>
<feature type="transmembrane region" description="Helical" evidence="7">
    <location>
        <begin position="28"/>
        <end position="48"/>
    </location>
</feature>
<dbReference type="InterPro" id="IPR035906">
    <property type="entry name" value="MetI-like_sf"/>
</dbReference>
<evidence type="ECO:0000313" key="9">
    <source>
        <dbReference type="EMBL" id="MTS28569.1"/>
    </source>
</evidence>
<keyword evidence="4 7" id="KW-0812">Transmembrane</keyword>
<keyword evidence="5 7" id="KW-1133">Transmembrane helix</keyword>
<comment type="caution">
    <text evidence="9">The sequence shown here is derived from an EMBL/GenBank/DDBJ whole genome shotgun (WGS) entry which is preliminary data.</text>
</comment>
<dbReference type="PANTHER" id="PTHR43227:SF11">
    <property type="entry name" value="BLL4140 PROTEIN"/>
    <property type="match status" value="1"/>
</dbReference>
<protein>
    <submittedName>
        <fullName evidence="9">ABC transporter permease subunit</fullName>
    </submittedName>
</protein>
<evidence type="ECO:0000256" key="2">
    <source>
        <dbReference type="ARBA" id="ARBA00022448"/>
    </source>
</evidence>
<dbReference type="PROSITE" id="PS50928">
    <property type="entry name" value="ABC_TM1"/>
    <property type="match status" value="1"/>
</dbReference>
<dbReference type="GO" id="GO:0055085">
    <property type="term" value="P:transmembrane transport"/>
    <property type="evidence" value="ECO:0007669"/>
    <property type="project" value="InterPro"/>
</dbReference>
<name>A0A6L6LWD2_9FIRM</name>
<evidence type="ECO:0000313" key="10">
    <source>
        <dbReference type="Proteomes" id="UP000472755"/>
    </source>
</evidence>
<sequence>MTTHSPLQKRTAKSSFHAAMQYIWRYKYLYLLLIPAVVYYIVFCYVPMYGVTIAFKDYNFKKGILGSPWIGWENFEYMFGLSDFWRVLWNSIWLSFLRLVITFPVPIILALLLNEVKSNKFKKFTQTAVYLPHFLSWAVIGGIMVNFLSPTWGVVNQIIQAFGGEPIFFLGDPKYFRTTVVVSSIWKEAGWGTIIYLAAITGIDMEQYEAATVDGANRWQRLIHITLPNLKSTVIVMLILRMGSIMANGFEQIFTLQNPQNLAVSEVFETYTYRVGMLGGRFSFATTVGLFTSVVSCIFLLSSNFISKKMGENSLF</sequence>
<gene>
    <name evidence="9" type="ORF">GMD59_14930</name>
</gene>
<feature type="transmembrane region" description="Helical" evidence="7">
    <location>
        <begin position="92"/>
        <end position="113"/>
    </location>
</feature>
<dbReference type="InterPro" id="IPR050809">
    <property type="entry name" value="UgpAE/MalFG_permease"/>
</dbReference>
<dbReference type="PANTHER" id="PTHR43227">
    <property type="entry name" value="BLL4140 PROTEIN"/>
    <property type="match status" value="1"/>
</dbReference>
<dbReference type="InterPro" id="IPR000515">
    <property type="entry name" value="MetI-like"/>
</dbReference>
<accession>A0A6L6LWD2</accession>
<evidence type="ECO:0000256" key="3">
    <source>
        <dbReference type="ARBA" id="ARBA00022475"/>
    </source>
</evidence>
<comment type="similarity">
    <text evidence="7">Belongs to the binding-protein-dependent transport system permease family.</text>
</comment>
<dbReference type="Pfam" id="PF00528">
    <property type="entry name" value="BPD_transp_1"/>
    <property type="match status" value="1"/>
</dbReference>
<feature type="domain" description="ABC transmembrane type-1" evidence="8">
    <location>
        <begin position="88"/>
        <end position="303"/>
    </location>
</feature>
<feature type="transmembrane region" description="Helical" evidence="7">
    <location>
        <begin position="282"/>
        <end position="301"/>
    </location>
</feature>
<feature type="transmembrane region" description="Helical" evidence="7">
    <location>
        <begin position="134"/>
        <end position="155"/>
    </location>
</feature>
<dbReference type="GO" id="GO:0005886">
    <property type="term" value="C:plasma membrane"/>
    <property type="evidence" value="ECO:0007669"/>
    <property type="project" value="UniProtKB-SubCell"/>
</dbReference>
<dbReference type="Proteomes" id="UP000472755">
    <property type="component" value="Unassembled WGS sequence"/>
</dbReference>
<proteinExistence type="inferred from homology"/>
<organism evidence="9 10">
    <name type="scientific">Ruthenibacterium lactatiformans</name>
    <dbReference type="NCBI Taxonomy" id="1550024"/>
    <lineage>
        <taxon>Bacteria</taxon>
        <taxon>Bacillati</taxon>
        <taxon>Bacillota</taxon>
        <taxon>Clostridia</taxon>
        <taxon>Eubacteriales</taxon>
        <taxon>Oscillospiraceae</taxon>
        <taxon>Ruthenibacterium</taxon>
    </lineage>
</organism>
<dbReference type="EMBL" id="WMZU01000030">
    <property type="protein sequence ID" value="MTS28569.1"/>
    <property type="molecule type" value="Genomic_DNA"/>
</dbReference>
<dbReference type="SUPFAM" id="SSF161098">
    <property type="entry name" value="MetI-like"/>
    <property type="match status" value="1"/>
</dbReference>
<dbReference type="Gene3D" id="1.10.3720.10">
    <property type="entry name" value="MetI-like"/>
    <property type="match status" value="1"/>
</dbReference>
<keyword evidence="3" id="KW-1003">Cell membrane</keyword>
<evidence type="ECO:0000259" key="8">
    <source>
        <dbReference type="PROSITE" id="PS50928"/>
    </source>
</evidence>
<keyword evidence="2 7" id="KW-0813">Transport</keyword>
<evidence type="ECO:0000256" key="6">
    <source>
        <dbReference type="ARBA" id="ARBA00023136"/>
    </source>
</evidence>
<evidence type="ECO:0000256" key="4">
    <source>
        <dbReference type="ARBA" id="ARBA00022692"/>
    </source>
</evidence>
<keyword evidence="6 7" id="KW-0472">Membrane</keyword>
<dbReference type="AlphaFoldDB" id="A0A6L6LWD2"/>